<gene>
    <name evidence="5" type="ORF">B4U80_02723</name>
</gene>
<feature type="non-terminal residue" evidence="5">
    <location>
        <position position="202"/>
    </location>
</feature>
<dbReference type="InterPro" id="IPR035979">
    <property type="entry name" value="RBD_domain_sf"/>
</dbReference>
<dbReference type="Pfam" id="PF00076">
    <property type="entry name" value="RRM_1"/>
    <property type="match status" value="1"/>
</dbReference>
<proteinExistence type="predicted"/>
<feature type="compositionally biased region" description="Basic residues" evidence="3">
    <location>
        <begin position="32"/>
        <end position="48"/>
    </location>
</feature>
<evidence type="ECO:0000313" key="6">
    <source>
        <dbReference type="Proteomes" id="UP000288716"/>
    </source>
</evidence>
<dbReference type="InterPro" id="IPR012677">
    <property type="entry name" value="Nucleotide-bd_a/b_plait_sf"/>
</dbReference>
<comment type="caution">
    <text evidence="5">The sequence shown here is derived from an EMBL/GenBank/DDBJ whole genome shotgun (WGS) entry which is preliminary data.</text>
</comment>
<keyword evidence="6" id="KW-1185">Reference proteome</keyword>
<dbReference type="InterPro" id="IPR050441">
    <property type="entry name" value="RBM"/>
</dbReference>
<organism evidence="5 6">
    <name type="scientific">Leptotrombidium deliense</name>
    <dbReference type="NCBI Taxonomy" id="299467"/>
    <lineage>
        <taxon>Eukaryota</taxon>
        <taxon>Metazoa</taxon>
        <taxon>Ecdysozoa</taxon>
        <taxon>Arthropoda</taxon>
        <taxon>Chelicerata</taxon>
        <taxon>Arachnida</taxon>
        <taxon>Acari</taxon>
        <taxon>Acariformes</taxon>
        <taxon>Trombidiformes</taxon>
        <taxon>Prostigmata</taxon>
        <taxon>Anystina</taxon>
        <taxon>Parasitengona</taxon>
        <taxon>Trombiculoidea</taxon>
        <taxon>Trombiculidae</taxon>
        <taxon>Leptotrombidium</taxon>
    </lineage>
</organism>
<dbReference type="EMBL" id="NCKV01003502">
    <property type="protein sequence ID" value="RWS25641.1"/>
    <property type="molecule type" value="Genomic_DNA"/>
</dbReference>
<dbReference type="Gene3D" id="3.30.70.330">
    <property type="match status" value="1"/>
</dbReference>
<dbReference type="PANTHER" id="PTHR48034">
    <property type="entry name" value="TRANSFORMER-2 SEX-DETERMINING PROTEIN-RELATED"/>
    <property type="match status" value="1"/>
</dbReference>
<evidence type="ECO:0000256" key="2">
    <source>
        <dbReference type="PROSITE-ProRule" id="PRU00176"/>
    </source>
</evidence>
<dbReference type="SMART" id="SM00360">
    <property type="entry name" value="RRM"/>
    <property type="match status" value="1"/>
</dbReference>
<dbReference type="STRING" id="299467.A0A443SDR7"/>
<protein>
    <submittedName>
        <fullName evidence="5">Transformer 2-like isoform D</fullName>
    </submittedName>
</protein>
<dbReference type="GO" id="GO:0003723">
    <property type="term" value="F:RNA binding"/>
    <property type="evidence" value="ECO:0007669"/>
    <property type="project" value="UniProtKB-UniRule"/>
</dbReference>
<dbReference type="PROSITE" id="PS50102">
    <property type="entry name" value="RRM"/>
    <property type="match status" value="1"/>
</dbReference>
<feature type="region of interest" description="Disordered" evidence="3">
    <location>
        <begin position="1"/>
        <end position="108"/>
    </location>
</feature>
<name>A0A443SDR7_9ACAR</name>
<evidence type="ECO:0000256" key="1">
    <source>
        <dbReference type="ARBA" id="ARBA00022884"/>
    </source>
</evidence>
<reference evidence="5 6" key="1">
    <citation type="journal article" date="2018" name="Gigascience">
        <title>Genomes of trombidid mites reveal novel predicted allergens and laterally-transferred genes associated with secondary metabolism.</title>
        <authorList>
            <person name="Dong X."/>
            <person name="Chaisiri K."/>
            <person name="Xia D."/>
            <person name="Armstrong S.D."/>
            <person name="Fang Y."/>
            <person name="Donnelly M.J."/>
            <person name="Kadowaki T."/>
            <person name="McGarry J.W."/>
            <person name="Darby A.C."/>
            <person name="Makepeace B.L."/>
        </authorList>
    </citation>
    <scope>NUCLEOTIDE SEQUENCE [LARGE SCALE GENOMIC DNA]</scope>
    <source>
        <strain evidence="5">UoL-UT</strain>
    </source>
</reference>
<sequence>MSDREESPERQENGSNHSNDERQRDSGSPRRSLSRSRSRRRHHSRSKSSPRDKRSPYEGGSYKGDRESRGGGRDGTKYRDNYRRSHSRSPMSSRRRHQGSRENPPAGRCLGIFGLSIYTQERDLHDVLSKYGPIDDVQIVYDAQTGRSRGFCFVYFKNSDDAKMAKERCNGIEIDGRKIRVDYSITQRAHTPTPGIYMGKPT</sequence>
<dbReference type="CDD" id="cd12363">
    <property type="entry name" value="RRM_TRA2"/>
    <property type="match status" value="1"/>
</dbReference>
<keyword evidence="1 2" id="KW-0694">RNA-binding</keyword>
<dbReference type="SUPFAM" id="SSF54928">
    <property type="entry name" value="RNA-binding domain, RBD"/>
    <property type="match status" value="1"/>
</dbReference>
<feature type="compositionally biased region" description="Basic and acidic residues" evidence="3">
    <location>
        <begin position="1"/>
        <end position="28"/>
    </location>
</feature>
<feature type="compositionally biased region" description="Basic and acidic residues" evidence="3">
    <location>
        <begin position="63"/>
        <end position="83"/>
    </location>
</feature>
<evidence type="ECO:0000256" key="3">
    <source>
        <dbReference type="SAM" id="MobiDB-lite"/>
    </source>
</evidence>
<evidence type="ECO:0000259" key="4">
    <source>
        <dbReference type="PROSITE" id="PS50102"/>
    </source>
</evidence>
<evidence type="ECO:0000313" key="5">
    <source>
        <dbReference type="EMBL" id="RWS25641.1"/>
    </source>
</evidence>
<dbReference type="VEuPathDB" id="VectorBase:LDEU006400"/>
<accession>A0A443SDR7</accession>
<dbReference type="InterPro" id="IPR000504">
    <property type="entry name" value="RRM_dom"/>
</dbReference>
<dbReference type="Proteomes" id="UP000288716">
    <property type="component" value="Unassembled WGS sequence"/>
</dbReference>
<dbReference type="OrthoDB" id="439808at2759"/>
<dbReference type="AlphaFoldDB" id="A0A443SDR7"/>
<feature type="domain" description="RRM" evidence="4">
    <location>
        <begin position="108"/>
        <end position="186"/>
    </location>
</feature>